<feature type="non-terminal residue" evidence="7">
    <location>
        <position position="1"/>
    </location>
</feature>
<organism evidence="7 8">
    <name type="scientific">Teladorsagia circumcincta</name>
    <name type="common">Brown stomach worm</name>
    <name type="synonym">Ostertagia circumcincta</name>
    <dbReference type="NCBI Taxonomy" id="45464"/>
    <lineage>
        <taxon>Eukaryota</taxon>
        <taxon>Metazoa</taxon>
        <taxon>Ecdysozoa</taxon>
        <taxon>Nematoda</taxon>
        <taxon>Chromadorea</taxon>
        <taxon>Rhabditida</taxon>
        <taxon>Rhabditina</taxon>
        <taxon>Rhabditomorpha</taxon>
        <taxon>Strongyloidea</taxon>
        <taxon>Trichostrongylidae</taxon>
        <taxon>Teladorsagia</taxon>
    </lineage>
</organism>
<evidence type="ECO:0000256" key="6">
    <source>
        <dbReference type="SAM" id="Phobius"/>
    </source>
</evidence>
<keyword evidence="5 6" id="KW-0472">Membrane</keyword>
<keyword evidence="8" id="KW-1185">Reference proteome</keyword>
<evidence type="ECO:0000313" key="8">
    <source>
        <dbReference type="Proteomes" id="UP000230423"/>
    </source>
</evidence>
<dbReference type="PANTHER" id="PTHR22945:SF96">
    <property type="entry name" value="SERPENTINE RECEPTOR, CLASS D (DELTA)"/>
    <property type="match status" value="1"/>
</dbReference>
<dbReference type="OrthoDB" id="5866685at2759"/>
<keyword evidence="4 6" id="KW-1133">Transmembrane helix</keyword>
<gene>
    <name evidence="7" type="ORF">TELCIR_05478</name>
</gene>
<protein>
    <recommendedName>
        <fullName evidence="9">G-protein coupled receptors family 1 profile domain-containing protein</fullName>
    </recommendedName>
</protein>
<keyword evidence="3 6" id="KW-0812">Transmembrane</keyword>
<comment type="similarity">
    <text evidence="2">Belongs to the nematode receptor-like protein srd family.</text>
</comment>
<dbReference type="InterPro" id="IPR019421">
    <property type="entry name" value="7TM_GPCR_serpentine_rcpt_Srd"/>
</dbReference>
<proteinExistence type="inferred from homology"/>
<dbReference type="SUPFAM" id="SSF81321">
    <property type="entry name" value="Family A G protein-coupled receptor-like"/>
    <property type="match status" value="1"/>
</dbReference>
<evidence type="ECO:0000256" key="4">
    <source>
        <dbReference type="ARBA" id="ARBA00022989"/>
    </source>
</evidence>
<dbReference type="Pfam" id="PF10317">
    <property type="entry name" value="7TM_GPCR_Srd"/>
    <property type="match status" value="1"/>
</dbReference>
<dbReference type="AlphaFoldDB" id="A0A2G9UQQ7"/>
<reference evidence="7 8" key="1">
    <citation type="submission" date="2015-09" db="EMBL/GenBank/DDBJ databases">
        <title>Draft genome of the parasitic nematode Teladorsagia circumcincta isolate WARC Sus (inbred).</title>
        <authorList>
            <person name="Mitreva M."/>
        </authorList>
    </citation>
    <scope>NUCLEOTIDE SEQUENCE [LARGE SCALE GENOMIC DNA]</scope>
    <source>
        <strain evidence="7 8">S</strain>
    </source>
</reference>
<evidence type="ECO:0000256" key="2">
    <source>
        <dbReference type="ARBA" id="ARBA00009166"/>
    </source>
</evidence>
<evidence type="ECO:0000256" key="1">
    <source>
        <dbReference type="ARBA" id="ARBA00004141"/>
    </source>
</evidence>
<feature type="transmembrane region" description="Helical" evidence="6">
    <location>
        <begin position="69"/>
        <end position="91"/>
    </location>
</feature>
<dbReference type="InterPro" id="IPR050920">
    <property type="entry name" value="Nematode_rcpt-like_delta"/>
</dbReference>
<name>A0A2G9UQQ7_TELCI</name>
<evidence type="ECO:0000256" key="5">
    <source>
        <dbReference type="ARBA" id="ARBA00023136"/>
    </source>
</evidence>
<comment type="subcellular location">
    <subcellularLocation>
        <location evidence="1">Membrane</location>
        <topology evidence="1">Multi-pass membrane protein</topology>
    </subcellularLocation>
</comment>
<accession>A0A2G9UQQ7</accession>
<feature type="transmembrane region" description="Helical" evidence="6">
    <location>
        <begin position="119"/>
        <end position="140"/>
    </location>
</feature>
<evidence type="ECO:0000256" key="3">
    <source>
        <dbReference type="ARBA" id="ARBA00022692"/>
    </source>
</evidence>
<dbReference type="GO" id="GO:0016020">
    <property type="term" value="C:membrane"/>
    <property type="evidence" value="ECO:0007669"/>
    <property type="project" value="UniProtKB-SubCell"/>
</dbReference>
<dbReference type="EMBL" id="KZ345640">
    <property type="protein sequence ID" value="PIO72585.1"/>
    <property type="molecule type" value="Genomic_DNA"/>
</dbReference>
<feature type="transmembrane region" description="Helical" evidence="6">
    <location>
        <begin position="152"/>
        <end position="173"/>
    </location>
</feature>
<sequence length="205" mass="23233">VTSIIFRTYNNATEADILTHHDIPNMRSYPVVNISNIRQADFYGAFYMFHKCWSILRRATSAVVKDVPAVLYSMFCCTILLIPIYATMYICRCKIYSLLKKERYSKQTKLMAKQFVKALTLQSIVPVLATFPAAIVYALLQFGIVDDQLPSYLIVPFLSIGSLLDPIITIYCVQPYRIYVKHLLMPCIKISQSRLSAIGSGAPTL</sequence>
<evidence type="ECO:0008006" key="9">
    <source>
        <dbReference type="Google" id="ProtNLM"/>
    </source>
</evidence>
<evidence type="ECO:0000313" key="7">
    <source>
        <dbReference type="EMBL" id="PIO72585.1"/>
    </source>
</evidence>
<dbReference type="PANTHER" id="PTHR22945">
    <property type="entry name" value="SERPENTINE RECEPTOR, CLASS D DELTA"/>
    <property type="match status" value="1"/>
</dbReference>
<dbReference type="Proteomes" id="UP000230423">
    <property type="component" value="Unassembled WGS sequence"/>
</dbReference>